<reference evidence="2" key="1">
    <citation type="journal article" date="2021" name="Mol. Ecol. Resour.">
        <title>Apolygus lucorum genome provides insights into omnivorousness and mesophyll feeding.</title>
        <authorList>
            <person name="Liu Y."/>
            <person name="Liu H."/>
            <person name="Wang H."/>
            <person name="Huang T."/>
            <person name="Liu B."/>
            <person name="Yang B."/>
            <person name="Yin L."/>
            <person name="Li B."/>
            <person name="Zhang Y."/>
            <person name="Zhang S."/>
            <person name="Jiang F."/>
            <person name="Zhang X."/>
            <person name="Ren Y."/>
            <person name="Wang B."/>
            <person name="Wang S."/>
            <person name="Lu Y."/>
            <person name="Wu K."/>
            <person name="Fan W."/>
            <person name="Wang G."/>
        </authorList>
    </citation>
    <scope>NUCLEOTIDE SEQUENCE</scope>
    <source>
        <strain evidence="2">12Hb</strain>
    </source>
</reference>
<feature type="compositionally biased region" description="Acidic residues" evidence="1">
    <location>
        <begin position="75"/>
        <end position="87"/>
    </location>
</feature>
<organism evidence="2 3">
    <name type="scientific">Apolygus lucorum</name>
    <name type="common">Small green plant bug</name>
    <name type="synonym">Lygocoris lucorum</name>
    <dbReference type="NCBI Taxonomy" id="248454"/>
    <lineage>
        <taxon>Eukaryota</taxon>
        <taxon>Metazoa</taxon>
        <taxon>Ecdysozoa</taxon>
        <taxon>Arthropoda</taxon>
        <taxon>Hexapoda</taxon>
        <taxon>Insecta</taxon>
        <taxon>Pterygota</taxon>
        <taxon>Neoptera</taxon>
        <taxon>Paraneoptera</taxon>
        <taxon>Hemiptera</taxon>
        <taxon>Heteroptera</taxon>
        <taxon>Panheteroptera</taxon>
        <taxon>Cimicomorpha</taxon>
        <taxon>Miridae</taxon>
        <taxon>Mirini</taxon>
        <taxon>Apolygus</taxon>
    </lineage>
</organism>
<comment type="caution">
    <text evidence="2">The sequence shown here is derived from an EMBL/GenBank/DDBJ whole genome shotgun (WGS) entry which is preliminary data.</text>
</comment>
<protein>
    <submittedName>
        <fullName evidence="2">Uncharacterized protein</fullName>
    </submittedName>
</protein>
<dbReference type="Proteomes" id="UP000466442">
    <property type="component" value="Linkage Group LG16"/>
</dbReference>
<evidence type="ECO:0000313" key="2">
    <source>
        <dbReference type="EMBL" id="KAF6198161.1"/>
    </source>
</evidence>
<evidence type="ECO:0000256" key="1">
    <source>
        <dbReference type="SAM" id="MobiDB-lite"/>
    </source>
</evidence>
<keyword evidence="3" id="KW-1185">Reference proteome</keyword>
<sequence>MGYPCANAATLCPIKGKGSRLKSKRYGEVLTVDEVLIRLKDAEEAKSIKTTKRKKSEKKGGKQAKKSCTSVRVEEDSEEEDEQENEIETARQEEFDAAELEDFLQDMESEEYEEVAYITPCPTNLIPNNYVLVDIVGGTRKTTHFLYACKVVDIIDDDLEVTGLKSVDGTKTKFVLVENDCFSVGKDQVKAILPNPSVEKEGRKILLKFPGSVNVKEKWENVVVLGIVELRPSVQSRRSQLEELRKSFRHFWFFGSHSGISSRANTIHFGLRDLAV</sequence>
<proteinExistence type="predicted"/>
<gene>
    <name evidence="2" type="ORF">GE061_007908</name>
</gene>
<dbReference type="OrthoDB" id="6766938at2759"/>
<feature type="region of interest" description="Disordered" evidence="1">
    <location>
        <begin position="47"/>
        <end position="92"/>
    </location>
</feature>
<dbReference type="AlphaFoldDB" id="A0A8S9WPV0"/>
<feature type="compositionally biased region" description="Basic residues" evidence="1">
    <location>
        <begin position="49"/>
        <end position="65"/>
    </location>
</feature>
<dbReference type="EMBL" id="WIXP02000016">
    <property type="protein sequence ID" value="KAF6198161.1"/>
    <property type="molecule type" value="Genomic_DNA"/>
</dbReference>
<accession>A0A8S9WPV0</accession>
<evidence type="ECO:0000313" key="3">
    <source>
        <dbReference type="Proteomes" id="UP000466442"/>
    </source>
</evidence>
<name>A0A8S9WPV0_APOLU</name>